<dbReference type="EMBL" id="KQ420621">
    <property type="protein sequence ID" value="KOF79782.1"/>
    <property type="molecule type" value="Genomic_DNA"/>
</dbReference>
<dbReference type="AlphaFoldDB" id="A0A0L8GSC0"/>
<protein>
    <submittedName>
        <fullName evidence="1">Uncharacterized protein</fullName>
    </submittedName>
</protein>
<sequence>MKLDALKLSTMLSIVVKKLMITKTALNLGNQEKQRQEWIDIDRLSLKKCKMTAVDIFERNSAKIWTYPWSVHHIKPSQRIWTSRKSLLEKAIHFFKKNQHARIQFAKV</sequence>
<organism evidence="1">
    <name type="scientific">Octopus bimaculoides</name>
    <name type="common">California two-spotted octopus</name>
    <dbReference type="NCBI Taxonomy" id="37653"/>
    <lineage>
        <taxon>Eukaryota</taxon>
        <taxon>Metazoa</taxon>
        <taxon>Spiralia</taxon>
        <taxon>Lophotrochozoa</taxon>
        <taxon>Mollusca</taxon>
        <taxon>Cephalopoda</taxon>
        <taxon>Coleoidea</taxon>
        <taxon>Octopodiformes</taxon>
        <taxon>Octopoda</taxon>
        <taxon>Incirrata</taxon>
        <taxon>Octopodidae</taxon>
        <taxon>Octopus</taxon>
    </lineage>
</organism>
<evidence type="ECO:0000313" key="1">
    <source>
        <dbReference type="EMBL" id="KOF79782.1"/>
    </source>
</evidence>
<accession>A0A0L8GSC0</accession>
<gene>
    <name evidence="1" type="ORF">OCBIM_22028982mg</name>
</gene>
<proteinExistence type="predicted"/>
<name>A0A0L8GSC0_OCTBM</name>
<reference evidence="1" key="1">
    <citation type="submission" date="2015-07" db="EMBL/GenBank/DDBJ databases">
        <title>MeaNS - Measles Nucleotide Surveillance Program.</title>
        <authorList>
            <person name="Tran T."/>
            <person name="Druce J."/>
        </authorList>
    </citation>
    <scope>NUCLEOTIDE SEQUENCE</scope>
    <source>
        <strain evidence="1">UCB-OBI-ISO-001</strain>
        <tissue evidence="1">Gonad</tissue>
    </source>
</reference>